<proteinExistence type="predicted"/>
<keyword evidence="1" id="KW-1133">Transmembrane helix</keyword>
<evidence type="ECO:0000313" key="3">
    <source>
        <dbReference type="Proteomes" id="UP000011713"/>
    </source>
</evidence>
<dbReference type="EMBL" id="JH598122">
    <property type="status" value="NOT_ANNOTATED_CDS"/>
    <property type="molecule type" value="Genomic_DNA"/>
</dbReference>
<evidence type="ECO:0000313" key="2">
    <source>
        <dbReference type="EnsemblProtists" id="HpaP813218"/>
    </source>
</evidence>
<dbReference type="AlphaFoldDB" id="M4C2A3"/>
<keyword evidence="1" id="KW-0812">Transmembrane</keyword>
<dbReference type="VEuPathDB" id="FungiDB:HpaG813218"/>
<reference evidence="2" key="2">
    <citation type="submission" date="2015-06" db="UniProtKB">
        <authorList>
            <consortium name="EnsemblProtists"/>
        </authorList>
    </citation>
    <scope>IDENTIFICATION</scope>
    <source>
        <strain evidence="2">Emoy2</strain>
    </source>
</reference>
<dbReference type="Proteomes" id="UP000011713">
    <property type="component" value="Unassembled WGS sequence"/>
</dbReference>
<dbReference type="EnsemblProtists" id="HpaT813218">
    <property type="protein sequence ID" value="HpaP813218"/>
    <property type="gene ID" value="HpaG813218"/>
</dbReference>
<accession>M4C2A3</accession>
<dbReference type="InParanoid" id="M4C2A3"/>
<feature type="transmembrane region" description="Helical" evidence="1">
    <location>
        <begin position="45"/>
        <end position="63"/>
    </location>
</feature>
<keyword evidence="3" id="KW-1185">Reference proteome</keyword>
<reference evidence="3" key="1">
    <citation type="journal article" date="2010" name="Science">
        <title>Signatures of adaptation to obligate biotrophy in the Hyaloperonospora arabidopsidis genome.</title>
        <authorList>
            <person name="Baxter L."/>
            <person name="Tripathy S."/>
            <person name="Ishaque N."/>
            <person name="Boot N."/>
            <person name="Cabral A."/>
            <person name="Kemen E."/>
            <person name="Thines M."/>
            <person name="Ah-Fong A."/>
            <person name="Anderson R."/>
            <person name="Badejoko W."/>
            <person name="Bittner-Eddy P."/>
            <person name="Boore J.L."/>
            <person name="Chibucos M.C."/>
            <person name="Coates M."/>
            <person name="Dehal P."/>
            <person name="Delehaunty K."/>
            <person name="Dong S."/>
            <person name="Downton P."/>
            <person name="Dumas B."/>
            <person name="Fabro G."/>
            <person name="Fronick C."/>
            <person name="Fuerstenberg S.I."/>
            <person name="Fulton L."/>
            <person name="Gaulin E."/>
            <person name="Govers F."/>
            <person name="Hughes L."/>
            <person name="Humphray S."/>
            <person name="Jiang R.H."/>
            <person name="Judelson H."/>
            <person name="Kamoun S."/>
            <person name="Kyung K."/>
            <person name="Meijer H."/>
            <person name="Minx P."/>
            <person name="Morris P."/>
            <person name="Nelson J."/>
            <person name="Phuntumart V."/>
            <person name="Qutob D."/>
            <person name="Rehmany A."/>
            <person name="Rougon-Cardoso A."/>
            <person name="Ryden P."/>
            <person name="Torto-Alalibo T."/>
            <person name="Studholme D."/>
            <person name="Wang Y."/>
            <person name="Win J."/>
            <person name="Wood J."/>
            <person name="Clifton S.W."/>
            <person name="Rogers J."/>
            <person name="Van den Ackerveken G."/>
            <person name="Jones J.D."/>
            <person name="McDowell J.M."/>
            <person name="Beynon J."/>
            <person name="Tyler B.M."/>
        </authorList>
    </citation>
    <scope>NUCLEOTIDE SEQUENCE [LARGE SCALE GENOMIC DNA]</scope>
    <source>
        <strain evidence="3">Emoy2</strain>
    </source>
</reference>
<evidence type="ECO:0000256" key="1">
    <source>
        <dbReference type="SAM" id="Phobius"/>
    </source>
</evidence>
<organism evidence="2 3">
    <name type="scientific">Hyaloperonospora arabidopsidis (strain Emoy2)</name>
    <name type="common">Downy mildew agent</name>
    <name type="synonym">Peronospora arabidopsidis</name>
    <dbReference type="NCBI Taxonomy" id="559515"/>
    <lineage>
        <taxon>Eukaryota</taxon>
        <taxon>Sar</taxon>
        <taxon>Stramenopiles</taxon>
        <taxon>Oomycota</taxon>
        <taxon>Peronosporomycetes</taxon>
        <taxon>Peronosporales</taxon>
        <taxon>Peronosporaceae</taxon>
        <taxon>Hyaloperonospora</taxon>
    </lineage>
</organism>
<sequence length="66" mass="7886">MESIIEERSFRERIVYYTNFMSRGIVDVVTGNIYMKATSRLYTKIYLTLITLPCLAQFCIWLQRIL</sequence>
<name>M4C2A3_HYAAE</name>
<protein>
    <submittedName>
        <fullName evidence="2">Uncharacterized protein</fullName>
    </submittedName>
</protein>
<keyword evidence="1" id="KW-0472">Membrane</keyword>
<dbReference type="HOGENOM" id="CLU_2836686_0_0_1"/>